<gene>
    <name evidence="3" type="ORF">GQ43DRAFT_438547</name>
</gene>
<keyword evidence="4" id="KW-1185">Reference proteome</keyword>
<protein>
    <recommendedName>
        <fullName evidence="5">HFB protein</fullName>
    </recommendedName>
</protein>
<keyword evidence="2" id="KW-0732">Signal</keyword>
<name>A0A9P4JST5_9PLEO</name>
<dbReference type="OrthoDB" id="5597238at2759"/>
<comment type="caution">
    <text evidence="3">The sequence shown here is derived from an EMBL/GenBank/DDBJ whole genome shotgun (WGS) entry which is preliminary data.</text>
</comment>
<dbReference type="AlphaFoldDB" id="A0A9P4JST5"/>
<evidence type="ECO:0008006" key="5">
    <source>
        <dbReference type="Google" id="ProtNLM"/>
    </source>
</evidence>
<proteinExistence type="predicted"/>
<feature type="signal peptide" evidence="2">
    <location>
        <begin position="1"/>
        <end position="17"/>
    </location>
</feature>
<reference evidence="3" key="1">
    <citation type="journal article" date="2020" name="Stud. Mycol.">
        <title>101 Dothideomycetes genomes: a test case for predicting lifestyles and emergence of pathogens.</title>
        <authorList>
            <person name="Haridas S."/>
            <person name="Albert R."/>
            <person name="Binder M."/>
            <person name="Bloem J."/>
            <person name="Labutti K."/>
            <person name="Salamov A."/>
            <person name="Andreopoulos B."/>
            <person name="Baker S."/>
            <person name="Barry K."/>
            <person name="Bills G."/>
            <person name="Bluhm B."/>
            <person name="Cannon C."/>
            <person name="Castanera R."/>
            <person name="Culley D."/>
            <person name="Daum C."/>
            <person name="Ezra D."/>
            <person name="Gonzalez J."/>
            <person name="Henrissat B."/>
            <person name="Kuo A."/>
            <person name="Liang C."/>
            <person name="Lipzen A."/>
            <person name="Lutzoni F."/>
            <person name="Magnuson J."/>
            <person name="Mondo S."/>
            <person name="Nolan M."/>
            <person name="Ohm R."/>
            <person name="Pangilinan J."/>
            <person name="Park H.-J."/>
            <person name="Ramirez L."/>
            <person name="Alfaro M."/>
            <person name="Sun H."/>
            <person name="Tritt A."/>
            <person name="Yoshinaga Y."/>
            <person name="Zwiers L.-H."/>
            <person name="Turgeon B."/>
            <person name="Goodwin S."/>
            <person name="Spatafora J."/>
            <person name="Crous P."/>
            <person name="Grigoriev I."/>
        </authorList>
    </citation>
    <scope>NUCLEOTIDE SEQUENCE</scope>
    <source>
        <strain evidence="3">ATCC 74209</strain>
    </source>
</reference>
<accession>A0A9P4JST5</accession>
<feature type="region of interest" description="Disordered" evidence="1">
    <location>
        <begin position="108"/>
        <end position="127"/>
    </location>
</feature>
<evidence type="ECO:0000313" key="3">
    <source>
        <dbReference type="EMBL" id="KAF2203741.1"/>
    </source>
</evidence>
<evidence type="ECO:0000256" key="2">
    <source>
        <dbReference type="SAM" id="SignalP"/>
    </source>
</evidence>
<evidence type="ECO:0000256" key="1">
    <source>
        <dbReference type="SAM" id="MobiDB-lite"/>
    </source>
</evidence>
<sequence length="186" mass="18182">MKYPAILLSALVSGVWAIPQASSVTAAPSAVSVAMSPQQTCLARCDITDVNCKAQCIGGAHPNESQADETTQCARQCDQGSGTTEETDKYAACQQACIASHFPTSQTLGPAQASNAPGKATVTGSAVSGASQTGTFTATGSSSQGSGTSSASASGTEAAKTGAANSNSVQMGAAGLAGLALAIFAL</sequence>
<dbReference type="EMBL" id="ML993894">
    <property type="protein sequence ID" value="KAF2203741.1"/>
    <property type="molecule type" value="Genomic_DNA"/>
</dbReference>
<evidence type="ECO:0000313" key="4">
    <source>
        <dbReference type="Proteomes" id="UP000799536"/>
    </source>
</evidence>
<feature type="chain" id="PRO_5040173135" description="HFB protein" evidence="2">
    <location>
        <begin position="18"/>
        <end position="186"/>
    </location>
</feature>
<organism evidence="3 4">
    <name type="scientific">Delitschia confertaspora ATCC 74209</name>
    <dbReference type="NCBI Taxonomy" id="1513339"/>
    <lineage>
        <taxon>Eukaryota</taxon>
        <taxon>Fungi</taxon>
        <taxon>Dikarya</taxon>
        <taxon>Ascomycota</taxon>
        <taxon>Pezizomycotina</taxon>
        <taxon>Dothideomycetes</taxon>
        <taxon>Pleosporomycetidae</taxon>
        <taxon>Pleosporales</taxon>
        <taxon>Delitschiaceae</taxon>
        <taxon>Delitschia</taxon>
    </lineage>
</organism>
<dbReference type="Proteomes" id="UP000799536">
    <property type="component" value="Unassembled WGS sequence"/>
</dbReference>